<dbReference type="EMBL" id="HBIM01024597">
    <property type="protein sequence ID" value="CAE0421603.1"/>
    <property type="molecule type" value="Transcribed_RNA"/>
</dbReference>
<name>A0A7S3LJH1_9STRA</name>
<gene>
    <name evidence="1" type="ORF">ACOF00016_LOCUS18240</name>
</gene>
<proteinExistence type="predicted"/>
<protein>
    <submittedName>
        <fullName evidence="1">Uncharacterized protein</fullName>
    </submittedName>
</protein>
<accession>A0A7S3LJH1</accession>
<organism evidence="1">
    <name type="scientific">Amphora coffeiformis</name>
    <dbReference type="NCBI Taxonomy" id="265554"/>
    <lineage>
        <taxon>Eukaryota</taxon>
        <taxon>Sar</taxon>
        <taxon>Stramenopiles</taxon>
        <taxon>Ochrophyta</taxon>
        <taxon>Bacillariophyta</taxon>
        <taxon>Bacillariophyceae</taxon>
        <taxon>Bacillariophycidae</taxon>
        <taxon>Thalassiophysales</taxon>
        <taxon>Catenulaceae</taxon>
        <taxon>Amphora</taxon>
    </lineage>
</organism>
<dbReference type="AlphaFoldDB" id="A0A7S3LJH1"/>
<reference evidence="1" key="1">
    <citation type="submission" date="2021-01" db="EMBL/GenBank/DDBJ databases">
        <authorList>
            <person name="Corre E."/>
            <person name="Pelletier E."/>
            <person name="Niang G."/>
            <person name="Scheremetjew M."/>
            <person name="Finn R."/>
            <person name="Kale V."/>
            <person name="Holt S."/>
            <person name="Cochrane G."/>
            <person name="Meng A."/>
            <person name="Brown T."/>
            <person name="Cohen L."/>
        </authorList>
    </citation>
    <scope>NUCLEOTIDE SEQUENCE</scope>
    <source>
        <strain evidence="1">CCMP127</strain>
    </source>
</reference>
<evidence type="ECO:0000313" key="1">
    <source>
        <dbReference type="EMBL" id="CAE0421603.1"/>
    </source>
</evidence>
<sequence>MVFHTRPEGPIIVRIVDKPVGEGGVVRRSSEASINSTFTAERVSTKPQAVPFKKTLSVSFDLEQTVKYESPAIGDAEMKERWFGRFDYKMFKHEFIETGRKLQNDDELDTNQLSFKNMLLKSFEACCNAADDVFSCLLDEDDEKVLRELLANGTRRGLIRVSNLSIFIDKATRRKQLNKAVLATQELCQFQNFWDRAESIRRASQEISRPSRLFAWRIAY</sequence>